<dbReference type="PANTHER" id="PTHR37984">
    <property type="entry name" value="PROTEIN CBG26694"/>
    <property type="match status" value="1"/>
</dbReference>
<feature type="compositionally biased region" description="Polar residues" evidence="2">
    <location>
        <begin position="2543"/>
        <end position="2561"/>
    </location>
</feature>
<dbReference type="SUPFAM" id="SSF57756">
    <property type="entry name" value="Retrovirus zinc finger-like domains"/>
    <property type="match status" value="1"/>
</dbReference>
<feature type="region of interest" description="Disordered" evidence="2">
    <location>
        <begin position="2532"/>
        <end position="2561"/>
    </location>
</feature>
<evidence type="ECO:0000256" key="2">
    <source>
        <dbReference type="SAM" id="MobiDB-lite"/>
    </source>
</evidence>
<accession>A0A1Q9ENJ9</accession>
<comment type="caution">
    <text evidence="5">The sequence shown here is derived from an EMBL/GenBank/DDBJ whole genome shotgun (WGS) entry which is preliminary data.</text>
</comment>
<dbReference type="SMART" id="SM00343">
    <property type="entry name" value="ZnF_C2HC"/>
    <property type="match status" value="1"/>
</dbReference>
<dbReference type="Gene3D" id="4.10.60.10">
    <property type="entry name" value="Zinc finger, CCHC-type"/>
    <property type="match status" value="1"/>
</dbReference>
<feature type="compositionally biased region" description="Low complexity" evidence="2">
    <location>
        <begin position="2420"/>
        <end position="2432"/>
    </location>
</feature>
<dbReference type="InterPro" id="IPR050951">
    <property type="entry name" value="Retrovirus_Pol_polyprotein"/>
</dbReference>
<dbReference type="Pfam" id="PF07727">
    <property type="entry name" value="RVT_2"/>
    <property type="match status" value="1"/>
</dbReference>
<keyword evidence="1" id="KW-0479">Metal-binding</keyword>
<dbReference type="Proteomes" id="UP000186817">
    <property type="component" value="Unassembled WGS sequence"/>
</dbReference>
<dbReference type="GO" id="GO:0008270">
    <property type="term" value="F:zinc ion binding"/>
    <property type="evidence" value="ECO:0007669"/>
    <property type="project" value="UniProtKB-KW"/>
</dbReference>
<evidence type="ECO:0000256" key="1">
    <source>
        <dbReference type="PROSITE-ProRule" id="PRU00047"/>
    </source>
</evidence>
<evidence type="ECO:0000259" key="3">
    <source>
        <dbReference type="PROSITE" id="PS50158"/>
    </source>
</evidence>
<feature type="compositionally biased region" description="Basic and acidic residues" evidence="2">
    <location>
        <begin position="2391"/>
        <end position="2413"/>
    </location>
</feature>
<keyword evidence="6" id="KW-1185">Reference proteome</keyword>
<protein>
    <submittedName>
        <fullName evidence="5">Copia protein</fullName>
    </submittedName>
</protein>
<dbReference type="Gene3D" id="3.30.420.10">
    <property type="entry name" value="Ribonuclease H-like superfamily/Ribonuclease H"/>
    <property type="match status" value="1"/>
</dbReference>
<feature type="domain" description="CCHC-type" evidence="3">
    <location>
        <begin position="568"/>
        <end position="583"/>
    </location>
</feature>
<keyword evidence="1" id="KW-0862">Zinc</keyword>
<dbReference type="SUPFAM" id="SSF53098">
    <property type="entry name" value="Ribonuclease H-like"/>
    <property type="match status" value="1"/>
</dbReference>
<feature type="compositionally biased region" description="Basic and acidic residues" evidence="2">
    <location>
        <begin position="1689"/>
        <end position="1700"/>
    </location>
</feature>
<feature type="domain" description="Integrase catalytic" evidence="4">
    <location>
        <begin position="1200"/>
        <end position="1372"/>
    </location>
</feature>
<dbReference type="InterPro" id="IPR012337">
    <property type="entry name" value="RNaseH-like_sf"/>
</dbReference>
<feature type="region of interest" description="Disordered" evidence="2">
    <location>
        <begin position="880"/>
        <end position="899"/>
    </location>
</feature>
<feature type="region of interest" description="Disordered" evidence="2">
    <location>
        <begin position="1658"/>
        <end position="1709"/>
    </location>
</feature>
<dbReference type="InterPro" id="IPR036397">
    <property type="entry name" value="RNaseH_sf"/>
</dbReference>
<dbReference type="GO" id="GO:0003676">
    <property type="term" value="F:nucleic acid binding"/>
    <property type="evidence" value="ECO:0007669"/>
    <property type="project" value="InterPro"/>
</dbReference>
<keyword evidence="1" id="KW-0863">Zinc-finger</keyword>
<feature type="compositionally biased region" description="Pro residues" evidence="2">
    <location>
        <begin position="2435"/>
        <end position="2456"/>
    </location>
</feature>
<dbReference type="PANTHER" id="PTHR37984:SF5">
    <property type="entry name" value="PROTEIN NYNRIN-LIKE"/>
    <property type="match status" value="1"/>
</dbReference>
<evidence type="ECO:0000259" key="4">
    <source>
        <dbReference type="PROSITE" id="PS50994"/>
    </source>
</evidence>
<feature type="region of interest" description="Disordered" evidence="2">
    <location>
        <begin position="1555"/>
        <end position="1630"/>
    </location>
</feature>
<proteinExistence type="predicted"/>
<dbReference type="PROSITE" id="PS50994">
    <property type="entry name" value="INTEGRASE"/>
    <property type="match status" value="1"/>
</dbReference>
<dbReference type="InterPro" id="IPR013103">
    <property type="entry name" value="RVT_2"/>
</dbReference>
<dbReference type="OrthoDB" id="443660at2759"/>
<reference evidence="5 6" key="1">
    <citation type="submission" date="2016-02" db="EMBL/GenBank/DDBJ databases">
        <title>Genome analysis of coral dinoflagellate symbionts highlights evolutionary adaptations to a symbiotic lifestyle.</title>
        <authorList>
            <person name="Aranda M."/>
            <person name="Li Y."/>
            <person name="Liew Y.J."/>
            <person name="Baumgarten S."/>
            <person name="Simakov O."/>
            <person name="Wilson M."/>
            <person name="Piel J."/>
            <person name="Ashoor H."/>
            <person name="Bougouffa S."/>
            <person name="Bajic V.B."/>
            <person name="Ryu T."/>
            <person name="Ravasi T."/>
            <person name="Bayer T."/>
            <person name="Micklem G."/>
            <person name="Kim H."/>
            <person name="Bhak J."/>
            <person name="Lajeunesse T.C."/>
            <person name="Voolstra C.R."/>
        </authorList>
    </citation>
    <scope>NUCLEOTIDE SEQUENCE [LARGE SCALE GENOMIC DNA]</scope>
    <source>
        <strain evidence="5 6">CCMP2467</strain>
    </source>
</reference>
<dbReference type="InterPro" id="IPR001878">
    <property type="entry name" value="Znf_CCHC"/>
</dbReference>
<name>A0A1Q9ENJ9_SYMMI</name>
<evidence type="ECO:0000313" key="5">
    <source>
        <dbReference type="EMBL" id="OLQ08992.1"/>
    </source>
</evidence>
<dbReference type="PROSITE" id="PS50158">
    <property type="entry name" value="ZF_CCHC"/>
    <property type="match status" value="1"/>
</dbReference>
<evidence type="ECO:0000313" key="6">
    <source>
        <dbReference type="Proteomes" id="UP000186817"/>
    </source>
</evidence>
<dbReference type="EMBL" id="LSRX01000106">
    <property type="protein sequence ID" value="OLQ08992.1"/>
    <property type="molecule type" value="Genomic_DNA"/>
</dbReference>
<sequence length="2561" mass="282704">MGCQVSGPGISFPYLAKKGDLGKRRPSVTITSVPVKESTPTPREENLAMPWVKECVSTPREEKVTMPLVKESIPTPRDEDVTMPWVKDAACSSEDNYRGDSLAQSQGRWTVPPRLPTGAGPRDGDIGDGGAEGGGIGGGGGSDGGGGAVGGCATSDPRVAARPSATVEAPRAASVGNRLAAASPRPEREDLPCYGLDAELKAKAAAKYSAAAEEQAAAWIQAVTGHSVVNDFAGCLRRELSIVNSSAREFCSQRVLGPSCELLPSLAAANHGLRYFSGDDSVDWREYRRWKMWCTNKFLVMDKLPKEARGSFVWTLLQGKALEMVEHLKESEYQKEGGERAIFEILDKRWPERDRTDEMGENITEVFSLRAKEGELLRTWCARARECFDRCNRKTGVSFPEEAKGWIVLNYSGMSEEQRAVVLARTGGDLKHDSLTQAMRSCFPEFTVPRRRGAMAAHYVEDDDQWWGGGYANLEAQSEDYGTAEASGTGFQDVELFLAEHGQGETADGYDESEVFQETEIAEVLATTWKDRRQELGRLQRARKFPQADDLRKTFRVEIEELKKRTQCRKCGRTGHWARECPNKQMASAASGSHSATSAGMVQHFVCHAVVPARSLNMIEALRARRASCGFQEILLVSSPGYAVLDSGCGKSVIGAQTLQAFRELWTRAGIEQPKTVAEVNLFRFGNGAQETSKQIIEMPVCVAGRRGLVRAAIISGEAPLLLSRGALKTLGARMDFFKDELQLFQAEKVIKMETNGAGQYIIPVAEFEKPSAEEPETGTLNDDLGQGQPEAVQDCWVVSEDGCSVTRIHNQPRRCAFTPCREGCPIAVDLLEDSRHTFRSAKGSGDVHEIRDNWRDPTSAHQEFDGPEWCGRTVFQVRPRQPGEAEPSPADAKQWTPHQWRQVRSAARRAQRHTRCSSETAVRDPDKVQVVELFTPPRFALEGITKGLQCVTADLITGWDFRRAADRDKMRALVEQQRPELLVLGPPCTWIAGWYELNLSHGDPLCNRHREVLSRLLLGFAAELAQLQLSQGGRVLFECPAFSPAWKMPKWQQLSRRMHKVDLGLCKSRRGGKDVPLCLLVSHANMTALGKRSTGEVIDTYGPKFVKSALRLVREIPRNGVCLIQQAPDHECFVAGRVAEMNQQRKEQMQASLRRLHTNLGHPPNAVLIRVLKHGGANQAAIDLARELKCETCEASKQPKPAPLAQTHRVTEFNRRVGLDVKYLPGWMPNQKIPTLNIVDYASSFQVMVPLPGRETSEMIKKAFQERWVAWAGVPHEIVVDPAQTNLSDVFTEPQELAGAIVSATAAEAHWQLGKVEVHGGWFSRVLQKVIADCAPHDRETWLECVVAAHCKNELIQVYGLTPAQFVFGRNPRVPSNLLDEPLDVVPATASLYEASVARSVAVRQAARQAVVSLQDDKALRLSLGARPRVLETFSPGSLVAYWRTQKSHEGKIERGGRWYGPALVLGYVGKNLVVVHKRQVFRCAPEQVRRATSEEQALVETPNAELLGLKHLIDNQGLSSKQYIDLVPQDKPDAVNSPQVPQPAVDDQGIAPTAARASVPSSPGGELGPLSTEPSAPSRVQPSSQDTEAEARTESQPYAPVGPSAPQEPGYGPYRRSSKKGPQVLLHRPRELLPEDFAELMREVVPELVNQTMHATGTENEASSANADGTIGRGTKREASAEPAGGESERRVSTRVEESTDAGDEVLSVQQVLDQVGGDAMPIEVLLAQSYNKRQSKELPASGNPLELQNQVDEAKTIEWSTITGRNATRLLLGKEADRVRRLQPNRIMGSRFVVTVKKEEDAPARVKARWCLQGHLDPDLQKKALNGDLQSPTLSQVGRSVLFQLISTHRWLLRLGDIKGAFLSSGDLPQSYRPLYARLPPGGIPGVPSDALIEVIGHVYGLNDAPSAWMKTLNRALLDIGFERSRFDPCIYFMRDQGKLVGIYGVHVDDSATGGEGAKYEAALEALRKRFEFRKWRLGDGDFCGARYRQDPNSFAITMSQEGFVEKLRPLRLSRNRLQDKSAPLNNEEVRCLRAINGGLNWLATQSRPDLSTQVSFSQQAFPEPLVSDALAANNAIRRARQNAQLPLVFQPTPPDQLAVMCHSDAAYANGRDGATQAGYVVSFTHRDMNIGQVKPWTPAYWRSYRLPRVVNSTLSAEGQAMSSATGMLEWILLLLSEALDGPTSLRSCWEYASKRCSMVLTDCKSLYDHLTSKSAPTLDDKRTALDVVIVRESLGKVQSSLRWIPTDRMLADALTKETVEAMDLLRACIRSGYYQISDEDHVLDWRAEERQRRSQRSCAAWDAAWDAQSLRGPVSLTDDDLHNGIDILTRAMLLGEGDHLWNLSLQSFRERRAKYVQDGTWDCVCKQYRARHGYPEPETTGGTMADSSKRQRGEEVKSPRPAAKPDKDGALSPEAPFRSSSEGSSSHGRPPRGPPVPKPMSSPPRGPPPPTPARRAEGLPRDVQSVEEWGRTKIRFGKYASKNLTYADLVAIRDRESSSYIRWCMPRAKSGGEALSDLAKYLIARQDEGTLPSPCGSPAPTSSSTWARELRSPSSLP</sequence>
<feature type="region of interest" description="Disordered" evidence="2">
    <location>
        <begin position="2376"/>
        <end position="2472"/>
    </location>
</feature>
<dbReference type="Pfam" id="PF00098">
    <property type="entry name" value="zf-CCHC"/>
    <property type="match status" value="1"/>
</dbReference>
<feature type="compositionally biased region" description="Polar residues" evidence="2">
    <location>
        <begin position="1574"/>
        <end position="1588"/>
    </location>
</feature>
<gene>
    <name evidence="5" type="primary">GIP</name>
    <name evidence="5" type="ORF">AK812_SmicGene7462</name>
</gene>
<feature type="region of interest" description="Disordered" evidence="2">
    <location>
        <begin position="92"/>
        <end position="188"/>
    </location>
</feature>
<dbReference type="InterPro" id="IPR001584">
    <property type="entry name" value="Integrase_cat-core"/>
</dbReference>
<organism evidence="5 6">
    <name type="scientific">Symbiodinium microadriaticum</name>
    <name type="common">Dinoflagellate</name>
    <name type="synonym">Zooxanthella microadriatica</name>
    <dbReference type="NCBI Taxonomy" id="2951"/>
    <lineage>
        <taxon>Eukaryota</taxon>
        <taxon>Sar</taxon>
        <taxon>Alveolata</taxon>
        <taxon>Dinophyceae</taxon>
        <taxon>Suessiales</taxon>
        <taxon>Symbiodiniaceae</taxon>
        <taxon>Symbiodinium</taxon>
    </lineage>
</organism>
<feature type="compositionally biased region" description="Gly residues" evidence="2">
    <location>
        <begin position="127"/>
        <end position="150"/>
    </location>
</feature>
<dbReference type="GO" id="GO:0015074">
    <property type="term" value="P:DNA integration"/>
    <property type="evidence" value="ECO:0007669"/>
    <property type="project" value="InterPro"/>
</dbReference>
<dbReference type="InterPro" id="IPR036875">
    <property type="entry name" value="Znf_CCHC_sf"/>
</dbReference>
<feature type="compositionally biased region" description="Polar residues" evidence="2">
    <location>
        <begin position="1658"/>
        <end position="1669"/>
    </location>
</feature>